<reference evidence="5" key="1">
    <citation type="submission" date="2013-06" db="EMBL/GenBank/DDBJ databases">
        <title>Complete Genome Sequence of Hyperthermophilic Palaeococcus pacificus DY20341T, Isolated from a Deep-Sea Hydrothermal Sediments.</title>
        <authorList>
            <person name="Zeng X."/>
            <person name="Shao Z."/>
        </authorList>
    </citation>
    <scope>NUCLEOTIDE SEQUENCE [LARGE SCALE GENOMIC DNA]</scope>
    <source>
        <strain evidence="5">DY20341</strain>
    </source>
</reference>
<dbReference type="Gene3D" id="1.10.645.10">
    <property type="entry name" value="Cytochrome-c3 Hydrogenase, chain B"/>
    <property type="match status" value="1"/>
</dbReference>
<dbReference type="GeneID" id="24841378"/>
<accession>A0A075LRG7</accession>
<dbReference type="InterPro" id="IPR001135">
    <property type="entry name" value="NADH_Q_OxRdtase_suD"/>
</dbReference>
<dbReference type="PANTHER" id="PTHR43485">
    <property type="entry name" value="HYDROGENASE-4 COMPONENT G"/>
    <property type="match status" value="1"/>
</dbReference>
<evidence type="ECO:0000256" key="1">
    <source>
        <dbReference type="ARBA" id="ARBA00023002"/>
    </source>
</evidence>
<dbReference type="PROSITE" id="PS00507">
    <property type="entry name" value="NI_HGENASE_L_1"/>
    <property type="match status" value="1"/>
</dbReference>
<dbReference type="GO" id="GO:0016151">
    <property type="term" value="F:nickel cation binding"/>
    <property type="evidence" value="ECO:0007669"/>
    <property type="project" value="InterPro"/>
</dbReference>
<dbReference type="KEGG" id="ppac:PAP_01220"/>
<dbReference type="GO" id="GO:0048038">
    <property type="term" value="F:quinone binding"/>
    <property type="evidence" value="ECO:0007669"/>
    <property type="project" value="InterPro"/>
</dbReference>
<dbReference type="InterPro" id="IPR052197">
    <property type="entry name" value="ComplexI_49kDa-like"/>
</dbReference>
<dbReference type="InterPro" id="IPR018194">
    <property type="entry name" value="Ni-dep_hyd_lsu_Ni_BS"/>
</dbReference>
<feature type="binding site" evidence="2">
    <location>
        <position position="373"/>
    </location>
    <ligand>
        <name>Fe cation</name>
        <dbReference type="ChEBI" id="CHEBI:24875"/>
    </ligand>
</feature>
<keyword evidence="1" id="KW-0560">Oxidoreductase</keyword>
<feature type="binding site" evidence="2">
    <location>
        <position position="66"/>
    </location>
    <ligand>
        <name>Ni(2+)</name>
        <dbReference type="ChEBI" id="CHEBI:49786"/>
    </ligand>
</feature>
<dbReference type="GO" id="GO:0016651">
    <property type="term" value="F:oxidoreductase activity, acting on NAD(P)H"/>
    <property type="evidence" value="ECO:0007669"/>
    <property type="project" value="InterPro"/>
</dbReference>
<name>A0A075LRG7_9EURY</name>
<proteinExistence type="predicted"/>
<dbReference type="GO" id="GO:0051287">
    <property type="term" value="F:NAD binding"/>
    <property type="evidence" value="ECO:0007669"/>
    <property type="project" value="InterPro"/>
</dbReference>
<keyword evidence="2" id="KW-0408">Iron</keyword>
<evidence type="ECO:0000313" key="5">
    <source>
        <dbReference type="Proteomes" id="UP000027981"/>
    </source>
</evidence>
<evidence type="ECO:0000256" key="2">
    <source>
        <dbReference type="PIRSR" id="PIRSR601501-1"/>
    </source>
</evidence>
<sequence>MAKSTYYIPVGPIHPALKEPIRVEAEVEGEKIVKVDVKRGFAHRGIEYMGMKRNAIQTLYLSERICGICSISHPYAFVLGSEKALGIEAPPRAQYIRTVIAELERIHSHILWLGVIAHEMGFDSLLFWTWKGREKILDLLELITGNRINYSMYMIGGVRRDLKESHIKAIREAIDYYWKFTEQMKEIFLSDPVYKARTRGVAQLSKELALKLNVVGPVARAAGLRIDVRQDTPYDAYADIDVKAIVPQDIVGEVYGDGYDITLVRLYEIEQSLDIIEYCIDNLPEGKILAIPNYVALLNKIKKTQGEGIGMHEAPRGEVIHYFKYDGTRDGPAVWKVVAPSYNNINSWGPALLGAEVADIPIVVAYIDPCMCCNDRMAVVKDSSGKVLPYDLIRKKAIEKTMRIKKELGVRK</sequence>
<gene>
    <name evidence="4" type="ORF">PAP_01220</name>
</gene>
<keyword evidence="2" id="KW-0479">Metal-binding</keyword>
<dbReference type="eggNOG" id="arCOG01547">
    <property type="taxonomic scope" value="Archaea"/>
</dbReference>
<dbReference type="SUPFAM" id="SSF56762">
    <property type="entry name" value="HydB/Nqo4-like"/>
    <property type="match status" value="1"/>
</dbReference>
<dbReference type="Pfam" id="PF00374">
    <property type="entry name" value="NiFeSe_Hases"/>
    <property type="match status" value="1"/>
</dbReference>
<dbReference type="Proteomes" id="UP000027981">
    <property type="component" value="Chromosome"/>
</dbReference>
<dbReference type="RefSeq" id="WP_048164215.1">
    <property type="nucleotide sequence ID" value="NZ_CP006019.1"/>
</dbReference>
<dbReference type="PANTHER" id="PTHR43485:SF1">
    <property type="entry name" value="FORMATE HYDROGENLYASE SUBUNIT 5-RELATED"/>
    <property type="match status" value="1"/>
</dbReference>
<dbReference type="STRING" id="1343739.PAP_01220"/>
<evidence type="ECO:0000313" key="4">
    <source>
        <dbReference type="EMBL" id="AIF68686.1"/>
    </source>
</evidence>
<dbReference type="InterPro" id="IPR001501">
    <property type="entry name" value="Ni-dep_hyd_lsu"/>
</dbReference>
<dbReference type="OrthoDB" id="43567at2157"/>
<dbReference type="EMBL" id="CP006019">
    <property type="protein sequence ID" value="AIF68686.1"/>
    <property type="molecule type" value="Genomic_DNA"/>
</dbReference>
<evidence type="ECO:0000259" key="3">
    <source>
        <dbReference type="Pfam" id="PF00346"/>
    </source>
</evidence>
<organism evidence="4 5">
    <name type="scientific">Palaeococcus pacificus DY20341</name>
    <dbReference type="NCBI Taxonomy" id="1343739"/>
    <lineage>
        <taxon>Archaea</taxon>
        <taxon>Methanobacteriati</taxon>
        <taxon>Methanobacteriota</taxon>
        <taxon>Thermococci</taxon>
        <taxon>Thermococcales</taxon>
        <taxon>Thermococcaceae</taxon>
        <taxon>Palaeococcus</taxon>
    </lineage>
</organism>
<feature type="domain" description="NADH-quinone oxidoreductase subunit D" evidence="3">
    <location>
        <begin position="120"/>
        <end position="376"/>
    </location>
</feature>
<dbReference type="AlphaFoldDB" id="A0A075LRG7"/>
<feature type="binding site" evidence="2">
    <location>
        <position position="69"/>
    </location>
    <ligand>
        <name>Fe cation</name>
        <dbReference type="ChEBI" id="CHEBI:24875"/>
    </ligand>
</feature>
<dbReference type="GO" id="GO:0008901">
    <property type="term" value="F:ferredoxin hydrogenase activity"/>
    <property type="evidence" value="ECO:0007669"/>
    <property type="project" value="InterPro"/>
</dbReference>
<protein>
    <submittedName>
        <fullName evidence="4">NADH dehydrogenase</fullName>
    </submittedName>
</protein>
<feature type="binding site" evidence="2">
    <location>
        <position position="69"/>
    </location>
    <ligand>
        <name>Ni(2+)</name>
        <dbReference type="ChEBI" id="CHEBI:49786"/>
    </ligand>
</feature>
<feature type="binding site" evidence="2">
    <location>
        <position position="337"/>
    </location>
    <ligand>
        <name>Mg(2+)</name>
        <dbReference type="ChEBI" id="CHEBI:18420"/>
    </ligand>
</feature>
<dbReference type="InterPro" id="IPR029014">
    <property type="entry name" value="NiFe-Hase_large"/>
</dbReference>
<keyword evidence="2" id="KW-0460">Magnesium</keyword>
<comment type="cofactor">
    <cofactor evidence="2">
        <name>Ni(2+)</name>
        <dbReference type="ChEBI" id="CHEBI:49786"/>
    </cofactor>
</comment>
<keyword evidence="5" id="KW-1185">Reference proteome</keyword>
<keyword evidence="2" id="KW-0533">Nickel</keyword>
<feature type="binding site" evidence="2">
    <location>
        <position position="370"/>
    </location>
    <ligand>
        <name>Ni(2+)</name>
        <dbReference type="ChEBI" id="CHEBI:49786"/>
    </ligand>
</feature>
<dbReference type="HOGENOM" id="CLU_015134_1_2_2"/>
<reference evidence="4 5" key="2">
    <citation type="journal article" date="2015" name="Genome Announc.">
        <title>Complete Genome Sequence of Hyperthermophilic Piezophilic Archaeon Palaeococcus pacificus DY20341T, Isolated from Deep-Sea Hydrothermal Sediments.</title>
        <authorList>
            <person name="Zeng X."/>
            <person name="Jebbar M."/>
            <person name="Shao Z."/>
        </authorList>
    </citation>
    <scope>NUCLEOTIDE SEQUENCE [LARGE SCALE GENOMIC DNA]</scope>
    <source>
        <strain evidence="4 5">DY20341</strain>
    </source>
</reference>
<comment type="cofactor">
    <cofactor evidence="2">
        <name>Fe cation</name>
        <dbReference type="ChEBI" id="CHEBI:24875"/>
    </cofactor>
</comment>
<dbReference type="Pfam" id="PF00346">
    <property type="entry name" value="Complex1_49kDa"/>
    <property type="match status" value="1"/>
</dbReference>
<feature type="binding site" evidence="2">
    <location>
        <position position="47"/>
    </location>
    <ligand>
        <name>Mg(2+)</name>
        <dbReference type="ChEBI" id="CHEBI:18420"/>
    </ligand>
</feature>